<evidence type="ECO:0000259" key="3">
    <source>
        <dbReference type="Pfam" id="PF00588"/>
    </source>
</evidence>
<name>A0A9D9E299_9SPIO</name>
<dbReference type="InterPro" id="IPR001537">
    <property type="entry name" value="SpoU_MeTrfase"/>
</dbReference>
<dbReference type="Gene3D" id="3.40.1280.10">
    <property type="match status" value="1"/>
</dbReference>
<dbReference type="Pfam" id="PF00588">
    <property type="entry name" value="SpoU_methylase"/>
    <property type="match status" value="1"/>
</dbReference>
<dbReference type="GO" id="GO:0008173">
    <property type="term" value="F:RNA methyltransferase activity"/>
    <property type="evidence" value="ECO:0007669"/>
    <property type="project" value="InterPro"/>
</dbReference>
<dbReference type="GO" id="GO:0006396">
    <property type="term" value="P:RNA processing"/>
    <property type="evidence" value="ECO:0007669"/>
    <property type="project" value="InterPro"/>
</dbReference>
<evidence type="ECO:0000256" key="2">
    <source>
        <dbReference type="ARBA" id="ARBA00022679"/>
    </source>
</evidence>
<dbReference type="EMBL" id="JADIMT010000033">
    <property type="protein sequence ID" value="MBO8435779.1"/>
    <property type="molecule type" value="Genomic_DNA"/>
</dbReference>
<gene>
    <name evidence="4" type="ORF">IAA97_02210</name>
</gene>
<dbReference type="InterPro" id="IPR051259">
    <property type="entry name" value="rRNA_Methyltransferase"/>
</dbReference>
<dbReference type="PANTHER" id="PTHR43191">
    <property type="entry name" value="RRNA METHYLTRANSFERASE 3"/>
    <property type="match status" value="1"/>
</dbReference>
<organism evidence="4 5">
    <name type="scientific">Candidatus Ornithospirochaeta stercoripullorum</name>
    <dbReference type="NCBI Taxonomy" id="2840899"/>
    <lineage>
        <taxon>Bacteria</taxon>
        <taxon>Pseudomonadati</taxon>
        <taxon>Spirochaetota</taxon>
        <taxon>Spirochaetia</taxon>
        <taxon>Spirochaetales</taxon>
        <taxon>Spirochaetaceae</taxon>
        <taxon>Spirochaetaceae incertae sedis</taxon>
        <taxon>Candidatus Ornithospirochaeta</taxon>
    </lineage>
</organism>
<feature type="domain" description="tRNA/rRNA methyltransferase SpoU type" evidence="3">
    <location>
        <begin position="107"/>
        <end position="242"/>
    </location>
</feature>
<sequence>MITVKKFQTLKPRVQLRKAADIFHEASIKQTDERYLEAVLGIVLSSSLVDREAASRIEAFFRKGDRVSFDDIYYTLLSLLGDVPAEWDAQNDDGSIDWSGRKTLPHMLFLDHLRSPYNIGSIFRNAEAFAVSEIIIAPGSASPLHPRAVRTSRSTVEAVSWREGELEEIPSTMPVFALETGGTDIREFEFPEHGLCIIGSEETGITPYARERALSSLGLVTIPQCGAKGSINVASATAIILYKWLEKSWIH</sequence>
<protein>
    <submittedName>
        <fullName evidence="4">TrmH family RNA methyltransferase</fullName>
    </submittedName>
</protein>
<dbReference type="GO" id="GO:0003723">
    <property type="term" value="F:RNA binding"/>
    <property type="evidence" value="ECO:0007669"/>
    <property type="project" value="InterPro"/>
</dbReference>
<dbReference type="Proteomes" id="UP000823615">
    <property type="component" value="Unassembled WGS sequence"/>
</dbReference>
<reference evidence="4" key="1">
    <citation type="submission" date="2020-10" db="EMBL/GenBank/DDBJ databases">
        <authorList>
            <person name="Gilroy R."/>
        </authorList>
    </citation>
    <scope>NUCLEOTIDE SEQUENCE</scope>
    <source>
        <strain evidence="4">7293</strain>
    </source>
</reference>
<evidence type="ECO:0000313" key="4">
    <source>
        <dbReference type="EMBL" id="MBO8435779.1"/>
    </source>
</evidence>
<dbReference type="AlphaFoldDB" id="A0A9D9E299"/>
<dbReference type="SUPFAM" id="SSF75217">
    <property type="entry name" value="alpha/beta knot"/>
    <property type="match status" value="1"/>
</dbReference>
<dbReference type="InterPro" id="IPR029028">
    <property type="entry name" value="Alpha/beta_knot_MTases"/>
</dbReference>
<dbReference type="InterPro" id="IPR029026">
    <property type="entry name" value="tRNA_m1G_MTases_N"/>
</dbReference>
<dbReference type="GO" id="GO:0032259">
    <property type="term" value="P:methylation"/>
    <property type="evidence" value="ECO:0007669"/>
    <property type="project" value="UniProtKB-KW"/>
</dbReference>
<dbReference type="PANTHER" id="PTHR43191:SF2">
    <property type="entry name" value="RRNA METHYLTRANSFERASE 3, MITOCHONDRIAL"/>
    <property type="match status" value="1"/>
</dbReference>
<accession>A0A9D9E299</accession>
<evidence type="ECO:0000313" key="5">
    <source>
        <dbReference type="Proteomes" id="UP000823615"/>
    </source>
</evidence>
<keyword evidence="1 4" id="KW-0489">Methyltransferase</keyword>
<comment type="caution">
    <text evidence="4">The sequence shown here is derived from an EMBL/GenBank/DDBJ whole genome shotgun (WGS) entry which is preliminary data.</text>
</comment>
<evidence type="ECO:0000256" key="1">
    <source>
        <dbReference type="ARBA" id="ARBA00022603"/>
    </source>
</evidence>
<dbReference type="CDD" id="cd18082">
    <property type="entry name" value="SpoU-like_family"/>
    <property type="match status" value="1"/>
</dbReference>
<reference evidence="4" key="2">
    <citation type="journal article" date="2021" name="PeerJ">
        <title>Extensive microbial diversity within the chicken gut microbiome revealed by metagenomics and culture.</title>
        <authorList>
            <person name="Gilroy R."/>
            <person name="Ravi A."/>
            <person name="Getino M."/>
            <person name="Pursley I."/>
            <person name="Horton D.L."/>
            <person name="Alikhan N.F."/>
            <person name="Baker D."/>
            <person name="Gharbi K."/>
            <person name="Hall N."/>
            <person name="Watson M."/>
            <person name="Adriaenssens E.M."/>
            <person name="Foster-Nyarko E."/>
            <person name="Jarju S."/>
            <person name="Secka A."/>
            <person name="Antonio M."/>
            <person name="Oren A."/>
            <person name="Chaudhuri R.R."/>
            <person name="La Ragione R."/>
            <person name="Hildebrand F."/>
            <person name="Pallen M.J."/>
        </authorList>
    </citation>
    <scope>NUCLEOTIDE SEQUENCE</scope>
    <source>
        <strain evidence="4">7293</strain>
    </source>
</reference>
<keyword evidence="2" id="KW-0808">Transferase</keyword>
<proteinExistence type="predicted"/>